<dbReference type="InterPro" id="IPR010982">
    <property type="entry name" value="Lambda_DNA-bd_dom_sf"/>
</dbReference>
<gene>
    <name evidence="2" type="ORF">EM151A_1609</name>
</gene>
<dbReference type="GO" id="GO:0003677">
    <property type="term" value="F:DNA binding"/>
    <property type="evidence" value="ECO:0007669"/>
    <property type="project" value="InterPro"/>
</dbReference>
<organism evidence="2 3">
    <name type="scientific">Enterococcus mundtii</name>
    <dbReference type="NCBI Taxonomy" id="53346"/>
    <lineage>
        <taxon>Bacteria</taxon>
        <taxon>Bacillati</taxon>
        <taxon>Bacillota</taxon>
        <taxon>Bacilli</taxon>
        <taxon>Lactobacillales</taxon>
        <taxon>Enterococcaceae</taxon>
        <taxon>Enterococcus</taxon>
    </lineage>
</organism>
<sequence length="299" mass="35886">MEVYELLRKLRVERGLSQKYLSDKITTRETYVKYENGKTNIPFVILIGLLEKRNLNLDEFIFYLDKDSVREKNWSLKKLVKNIRKDELNFQRTLRVLREKARDTNDIVDIRNYLVVKTVEWYQLVDSERKLSNSDKKYLLKLKNYLEAVDEWGRFEIATFSTLLFVFETTYIKGRLADIERKIEKNKDFEIFHSILLGMYNNAFLLMLERKESNLAKKYLEKISDVRHSLLFFGDTGVYYNFYKLLFNHLTEESGRVADLLQYFQGLKMVGSHSLSRRFKSDLRKFELIYNITPIFFVD</sequence>
<dbReference type="PROSITE" id="PS50943">
    <property type="entry name" value="HTH_CROC1"/>
    <property type="match status" value="1"/>
</dbReference>
<dbReference type="RefSeq" id="WP_178946569.1">
    <property type="nucleotide sequence ID" value="NZ_AP019810.1"/>
</dbReference>
<evidence type="ECO:0000259" key="1">
    <source>
        <dbReference type="PROSITE" id="PS50943"/>
    </source>
</evidence>
<dbReference type="SMART" id="SM00530">
    <property type="entry name" value="HTH_XRE"/>
    <property type="match status" value="1"/>
</dbReference>
<name>A0AAI8R9F5_ENTMU</name>
<dbReference type="InterPro" id="IPR001387">
    <property type="entry name" value="Cro/C1-type_HTH"/>
</dbReference>
<dbReference type="InterPro" id="IPR010057">
    <property type="entry name" value="Transcription_activator_Rgg_C"/>
</dbReference>
<protein>
    <recommendedName>
        <fullName evidence="1">HTH cro/C1-type domain-containing protein</fullName>
    </recommendedName>
</protein>
<dbReference type="Pfam" id="PF21259">
    <property type="entry name" value="Rgg_C"/>
    <property type="match status" value="1"/>
</dbReference>
<reference evidence="2 3" key="1">
    <citation type="submission" date="2019-07" db="EMBL/GenBank/DDBJ databases">
        <title>antibiotic susceptibility of plant-derived lactic acid bacteria.</title>
        <authorList>
            <person name="Sugiyama M."/>
            <person name="Noda M."/>
        </authorList>
    </citation>
    <scope>NUCLEOTIDE SEQUENCE [LARGE SCALE GENOMIC DNA]</scope>
    <source>
        <strain evidence="2 3">15-1A</strain>
    </source>
</reference>
<evidence type="ECO:0000313" key="2">
    <source>
        <dbReference type="EMBL" id="BBM14801.1"/>
    </source>
</evidence>
<feature type="domain" description="HTH cro/C1-type" evidence="1">
    <location>
        <begin position="7"/>
        <end position="60"/>
    </location>
</feature>
<dbReference type="InterPro" id="IPR053163">
    <property type="entry name" value="HTH-type_regulator_Rgg"/>
</dbReference>
<dbReference type="PANTHER" id="PTHR37038">
    <property type="entry name" value="TRANSCRIPTIONAL REGULATOR-RELATED"/>
    <property type="match status" value="1"/>
</dbReference>
<dbReference type="CDD" id="cd00093">
    <property type="entry name" value="HTH_XRE"/>
    <property type="match status" value="1"/>
</dbReference>
<evidence type="ECO:0000313" key="3">
    <source>
        <dbReference type="Proteomes" id="UP000509460"/>
    </source>
</evidence>
<dbReference type="SUPFAM" id="SSF47413">
    <property type="entry name" value="lambda repressor-like DNA-binding domains"/>
    <property type="match status" value="1"/>
</dbReference>
<dbReference type="EMBL" id="AP019810">
    <property type="protein sequence ID" value="BBM14801.1"/>
    <property type="molecule type" value="Genomic_DNA"/>
</dbReference>
<proteinExistence type="predicted"/>
<dbReference type="Pfam" id="PF12844">
    <property type="entry name" value="HTH_19"/>
    <property type="match status" value="1"/>
</dbReference>
<dbReference type="AlphaFoldDB" id="A0AAI8R9F5"/>
<accession>A0AAI8R9F5</accession>
<dbReference type="Proteomes" id="UP000509460">
    <property type="component" value="Chromosome"/>
</dbReference>
<dbReference type="Gene3D" id="1.10.260.40">
    <property type="entry name" value="lambda repressor-like DNA-binding domains"/>
    <property type="match status" value="1"/>
</dbReference>